<dbReference type="PANTHER" id="PTHR43685">
    <property type="entry name" value="GLYCOSYLTRANSFERASE"/>
    <property type="match status" value="1"/>
</dbReference>
<dbReference type="InterPro" id="IPR029044">
    <property type="entry name" value="Nucleotide-diphossugar_trans"/>
</dbReference>
<sequence>MHKSDNSVSVIIPTWNRSVYLERAIGSVLRQTEPAHEILIVDDGSTDDTAQLVHLLASQAHVPVRYLFQENKGPAAARNLGIKNVRGGLIAFLDSDDHWHKEKLARQRSAMSAEPMFAISHTRERWLRRGTHLNQKKKHIPRHGDIFDHCLQLCAVGMSTVMVRQKLFDDVGDFNEKLPCCEDYDLWLRVSARYPFLLVDTPLTVKEGGREDQVSVQYQVGMDRFRIQALVDLLESGVLLPHQSDAARRELCRKANVYGRGCCKHGKIHEGQRYVDLAKQYES</sequence>
<dbReference type="PANTHER" id="PTHR43685:SF2">
    <property type="entry name" value="GLYCOSYLTRANSFERASE 2-LIKE DOMAIN-CONTAINING PROTEIN"/>
    <property type="match status" value="1"/>
</dbReference>
<protein>
    <submittedName>
        <fullName evidence="2">Glycosyltransferase family 2 protein</fullName>
    </submittedName>
</protein>
<dbReference type="CDD" id="cd00761">
    <property type="entry name" value="Glyco_tranf_GTA_type"/>
    <property type="match status" value="1"/>
</dbReference>
<comment type="caution">
    <text evidence="2">The sequence shown here is derived from an EMBL/GenBank/DDBJ whole genome shotgun (WGS) entry which is preliminary data.</text>
</comment>
<evidence type="ECO:0000313" key="2">
    <source>
        <dbReference type="EMBL" id="MBC8208096.1"/>
    </source>
</evidence>
<reference evidence="2 3" key="1">
    <citation type="submission" date="2020-08" db="EMBL/GenBank/DDBJ databases">
        <title>Bridging the membrane lipid divide: bacteria of the FCB group superphylum have the potential to synthesize archaeal ether lipids.</title>
        <authorList>
            <person name="Villanueva L."/>
            <person name="Von Meijenfeldt F.A.B."/>
            <person name="Westbye A.B."/>
            <person name="Yadav S."/>
            <person name="Hopmans E.C."/>
            <person name="Dutilh B.E."/>
            <person name="Sinninghe Damste J.S."/>
        </authorList>
    </citation>
    <scope>NUCLEOTIDE SEQUENCE [LARGE SCALE GENOMIC DNA]</scope>
    <source>
        <strain evidence="2">NIOZ-UU81</strain>
    </source>
</reference>
<gene>
    <name evidence="2" type="ORF">H8E79_02875</name>
</gene>
<organism evidence="2 3">
    <name type="scientific">Candidatus Desulfatifera sulfidica</name>
    <dbReference type="NCBI Taxonomy" id="2841691"/>
    <lineage>
        <taxon>Bacteria</taxon>
        <taxon>Pseudomonadati</taxon>
        <taxon>Thermodesulfobacteriota</taxon>
        <taxon>Desulfobulbia</taxon>
        <taxon>Desulfobulbales</taxon>
        <taxon>Desulfobulbaceae</taxon>
        <taxon>Candidatus Desulfatifera</taxon>
    </lineage>
</organism>
<evidence type="ECO:0000313" key="3">
    <source>
        <dbReference type="Proteomes" id="UP000599024"/>
    </source>
</evidence>
<dbReference type="InterPro" id="IPR001173">
    <property type="entry name" value="Glyco_trans_2-like"/>
</dbReference>
<proteinExistence type="predicted"/>
<feature type="domain" description="Glycosyltransferase 2-like" evidence="1">
    <location>
        <begin position="9"/>
        <end position="133"/>
    </location>
</feature>
<dbReference type="EMBL" id="JACNLK010000028">
    <property type="protein sequence ID" value="MBC8208096.1"/>
    <property type="molecule type" value="Genomic_DNA"/>
</dbReference>
<dbReference type="InterPro" id="IPR050834">
    <property type="entry name" value="Glycosyltransf_2"/>
</dbReference>
<dbReference type="Proteomes" id="UP000599024">
    <property type="component" value="Unassembled WGS sequence"/>
</dbReference>
<dbReference type="SUPFAM" id="SSF53448">
    <property type="entry name" value="Nucleotide-diphospho-sugar transferases"/>
    <property type="match status" value="1"/>
</dbReference>
<name>A0A8J6N8R5_9BACT</name>
<dbReference type="AlphaFoldDB" id="A0A8J6N8R5"/>
<evidence type="ECO:0000259" key="1">
    <source>
        <dbReference type="Pfam" id="PF00535"/>
    </source>
</evidence>
<dbReference type="Pfam" id="PF00535">
    <property type="entry name" value="Glycos_transf_2"/>
    <property type="match status" value="1"/>
</dbReference>
<accession>A0A8J6N8R5</accession>
<dbReference type="Gene3D" id="3.90.550.10">
    <property type="entry name" value="Spore Coat Polysaccharide Biosynthesis Protein SpsA, Chain A"/>
    <property type="match status" value="1"/>
</dbReference>